<feature type="compositionally biased region" description="Polar residues" evidence="1">
    <location>
        <begin position="337"/>
        <end position="347"/>
    </location>
</feature>
<feature type="region of interest" description="Disordered" evidence="1">
    <location>
        <begin position="315"/>
        <end position="388"/>
    </location>
</feature>
<reference evidence="3 4" key="1">
    <citation type="submission" date="2018-09" db="EMBL/GenBank/DDBJ databases">
        <title>Marinorhizobium profundi gen. nov., sp. nov., isolated from a deep-sea sediment sample from the New Britain Trench and proposal of Marinorhizobiaceae fam. nov. in the order Rhizobiales of the class Alphaproteobacteria.</title>
        <authorList>
            <person name="Cao J."/>
        </authorList>
    </citation>
    <scope>NUCLEOTIDE SEQUENCE [LARGE SCALE GENOMIC DNA]</scope>
    <source>
        <strain evidence="3 4">WS11</strain>
    </source>
</reference>
<feature type="compositionally biased region" description="Basic and acidic residues" evidence="1">
    <location>
        <begin position="181"/>
        <end position="193"/>
    </location>
</feature>
<dbReference type="AlphaFoldDB" id="A0A3Q8XSM1"/>
<protein>
    <submittedName>
        <fullName evidence="3">Uncharacterized protein</fullName>
    </submittedName>
</protein>
<dbReference type="EMBL" id="CP032509">
    <property type="protein sequence ID" value="AZN73124.1"/>
    <property type="molecule type" value="Genomic_DNA"/>
</dbReference>
<keyword evidence="2" id="KW-1133">Transmembrane helix</keyword>
<feature type="compositionally biased region" description="Low complexity" evidence="1">
    <location>
        <begin position="362"/>
        <end position="374"/>
    </location>
</feature>
<organism evidence="3 4">
    <name type="scientific">Georhizobium profundi</name>
    <dbReference type="NCBI Taxonomy" id="2341112"/>
    <lineage>
        <taxon>Bacteria</taxon>
        <taxon>Pseudomonadati</taxon>
        <taxon>Pseudomonadota</taxon>
        <taxon>Alphaproteobacteria</taxon>
        <taxon>Hyphomicrobiales</taxon>
        <taxon>Rhizobiaceae</taxon>
        <taxon>Georhizobium</taxon>
    </lineage>
</organism>
<feature type="compositionally biased region" description="Low complexity" evidence="1">
    <location>
        <begin position="263"/>
        <end position="272"/>
    </location>
</feature>
<feature type="compositionally biased region" description="Acidic residues" evidence="1">
    <location>
        <begin position="273"/>
        <end position="285"/>
    </location>
</feature>
<accession>A0A3Q8XSM1</accession>
<feature type="region of interest" description="Disordered" evidence="1">
    <location>
        <begin position="165"/>
        <end position="223"/>
    </location>
</feature>
<feature type="region of interest" description="Disordered" evidence="1">
    <location>
        <begin position="263"/>
        <end position="285"/>
    </location>
</feature>
<evidence type="ECO:0000313" key="4">
    <source>
        <dbReference type="Proteomes" id="UP000268192"/>
    </source>
</evidence>
<keyword evidence="2" id="KW-0812">Transmembrane</keyword>
<evidence type="ECO:0000256" key="1">
    <source>
        <dbReference type="SAM" id="MobiDB-lite"/>
    </source>
</evidence>
<name>A0A3Q8XSM1_9HYPH</name>
<evidence type="ECO:0000313" key="3">
    <source>
        <dbReference type="EMBL" id="AZN73124.1"/>
    </source>
</evidence>
<feature type="transmembrane region" description="Helical" evidence="2">
    <location>
        <begin position="228"/>
        <end position="247"/>
    </location>
</feature>
<feature type="region of interest" description="Disordered" evidence="1">
    <location>
        <begin position="117"/>
        <end position="151"/>
    </location>
</feature>
<feature type="region of interest" description="Disordered" evidence="1">
    <location>
        <begin position="1"/>
        <end position="42"/>
    </location>
</feature>
<dbReference type="KEGG" id="abaw:D5400_19135"/>
<sequence length="574" mass="61249">MPPRGFEPVAEKPVNEGGFRPSRYQSGFPTARKDEEQPVEQVAVEAAPEPIDATPPIPEHVEPVAIEPVDEVTAASTDEIAAPPPAEPVFETGLDEPIEDEKSESPAPAIPVVAAAAAAAWTPAQSQDDVLNQWLEAEAGRPDNASRNTEQPAEDLFATEWEAQARAEGEEPLGEPTRTGAKPELRPAARLDEELTVAAGEERTSPTTPPVQPRRAHRAVPKSGSKRPLIIAVVALLIVAGLAFAGYTQRDALVALFDGGDTQTTETPAEPEIATDPETEVAPAEEEVATAPAPVQEEPAQAVGVEKFTQRLMTDGSERQEGPGGEPEETPEGRSVALQTEASTPENLESLADEISPEEVAQSDAAADAATQPSDAEEVAQQNDGQPSVGQSMFLYEERIGQRGPTALEGNVVWSIVTESPGGDAQPEEAIRGEISVPEKELTALITIRRNADPSLPASHLIELVFSLPATFEGGGIESVQRVAFKESEQDRGNELIAVPARITDDFFMVALNDYAEAVATNLQLMREREWIDIPVVYGNGRRALLTLDKGTAGADVFNRAIQIWQRRSGSSAG</sequence>
<keyword evidence="4" id="KW-1185">Reference proteome</keyword>
<proteinExistence type="predicted"/>
<gene>
    <name evidence="3" type="ORF">D5400_19135</name>
</gene>
<keyword evidence="2" id="KW-0472">Membrane</keyword>
<evidence type="ECO:0000256" key="2">
    <source>
        <dbReference type="SAM" id="Phobius"/>
    </source>
</evidence>
<dbReference type="Proteomes" id="UP000268192">
    <property type="component" value="Chromosome"/>
</dbReference>